<dbReference type="InterPro" id="IPR006162">
    <property type="entry name" value="Ppantetheine_attach_site"/>
</dbReference>
<protein>
    <submittedName>
        <fullName evidence="4">Acyl carrier protein</fullName>
    </submittedName>
</protein>
<gene>
    <name evidence="4" type="ORF">FRZ00_22265</name>
</gene>
<evidence type="ECO:0000313" key="5">
    <source>
        <dbReference type="Proteomes" id="UP000327000"/>
    </source>
</evidence>
<dbReference type="AlphaFoldDB" id="A0A5N5W3P3"/>
<reference evidence="4 5" key="1">
    <citation type="journal article" date="2019" name="Microb. Cell Fact.">
        <title>Exploring novel herbicidin analogues by transcriptional regulator overexpression and MS/MS molecular networking.</title>
        <authorList>
            <person name="Shi Y."/>
            <person name="Gu R."/>
            <person name="Li Y."/>
            <person name="Wang X."/>
            <person name="Ren W."/>
            <person name="Li X."/>
            <person name="Wang L."/>
            <person name="Xie Y."/>
            <person name="Hong B."/>
        </authorList>
    </citation>
    <scope>NUCLEOTIDE SEQUENCE [LARGE SCALE GENOMIC DNA]</scope>
    <source>
        <strain evidence="4 5">US-43</strain>
    </source>
</reference>
<comment type="caution">
    <text evidence="4">The sequence shown here is derived from an EMBL/GenBank/DDBJ whole genome shotgun (WGS) entry which is preliminary data.</text>
</comment>
<dbReference type="EMBL" id="VOKX01000080">
    <property type="protein sequence ID" value="KAB7838655.1"/>
    <property type="molecule type" value="Genomic_DNA"/>
</dbReference>
<sequence length="83" mass="9206">MWDQKFEDLLRGFLPFLGADEQLTQDTGLRDLGLDSLGIVELLAALEDAYQVRFHDDALSPETFATPGVLWKALSRLVADQAA</sequence>
<evidence type="ECO:0000259" key="3">
    <source>
        <dbReference type="PROSITE" id="PS50075"/>
    </source>
</evidence>
<dbReference type="SUPFAM" id="SSF47336">
    <property type="entry name" value="ACP-like"/>
    <property type="match status" value="1"/>
</dbReference>
<dbReference type="OrthoDB" id="3395095at2"/>
<accession>A0A5N5W3P3</accession>
<dbReference type="PROSITE" id="PS00012">
    <property type="entry name" value="PHOSPHOPANTETHEINE"/>
    <property type="match status" value="1"/>
</dbReference>
<dbReference type="Pfam" id="PF00550">
    <property type="entry name" value="PP-binding"/>
    <property type="match status" value="1"/>
</dbReference>
<dbReference type="PROSITE" id="PS50075">
    <property type="entry name" value="CARRIER"/>
    <property type="match status" value="1"/>
</dbReference>
<dbReference type="RefSeq" id="WP_004951735.1">
    <property type="nucleotide sequence ID" value="NZ_CP083590.1"/>
</dbReference>
<keyword evidence="2" id="KW-0597">Phosphoprotein</keyword>
<name>A0A5N5W3P3_STRMB</name>
<proteinExistence type="predicted"/>
<organism evidence="4 5">
    <name type="scientific">Streptomyces mobaraensis</name>
    <name type="common">Streptoverticillium mobaraense</name>
    <dbReference type="NCBI Taxonomy" id="35621"/>
    <lineage>
        <taxon>Bacteria</taxon>
        <taxon>Bacillati</taxon>
        <taxon>Actinomycetota</taxon>
        <taxon>Actinomycetes</taxon>
        <taxon>Kitasatosporales</taxon>
        <taxon>Streptomycetaceae</taxon>
        <taxon>Streptomyces</taxon>
    </lineage>
</organism>
<evidence type="ECO:0000256" key="2">
    <source>
        <dbReference type="ARBA" id="ARBA00022553"/>
    </source>
</evidence>
<evidence type="ECO:0000313" key="4">
    <source>
        <dbReference type="EMBL" id="KAB7838655.1"/>
    </source>
</evidence>
<evidence type="ECO:0000256" key="1">
    <source>
        <dbReference type="ARBA" id="ARBA00022450"/>
    </source>
</evidence>
<dbReference type="InterPro" id="IPR009081">
    <property type="entry name" value="PP-bd_ACP"/>
</dbReference>
<feature type="domain" description="Carrier" evidence="3">
    <location>
        <begin position="1"/>
        <end position="78"/>
    </location>
</feature>
<keyword evidence="1" id="KW-0596">Phosphopantetheine</keyword>
<dbReference type="Proteomes" id="UP000327000">
    <property type="component" value="Unassembled WGS sequence"/>
</dbReference>
<dbReference type="Gene3D" id="1.10.1200.10">
    <property type="entry name" value="ACP-like"/>
    <property type="match status" value="1"/>
</dbReference>
<keyword evidence="5" id="KW-1185">Reference proteome</keyword>
<dbReference type="InterPro" id="IPR036736">
    <property type="entry name" value="ACP-like_sf"/>
</dbReference>